<sequence length="124" mass="14382">MRRKQLCTEFNFTLPRGLIDSQDRVHRHGVMRLATAKDEIWVQQERVVQDNPAYGALVMLSRVISRLGSLNSVTSEQLEGLVLRDISYLREFYNRINQQGNTHIPTHCPHCDTQFNVRLEFAGE</sequence>
<comment type="caution">
    <text evidence="1">The sequence shown here is derived from an EMBL/GenBank/DDBJ whole genome shotgun (WGS) entry which is preliminary data.</text>
</comment>
<keyword evidence="2" id="KW-1185">Reference proteome</keyword>
<evidence type="ECO:0008006" key="3">
    <source>
        <dbReference type="Google" id="ProtNLM"/>
    </source>
</evidence>
<evidence type="ECO:0000313" key="2">
    <source>
        <dbReference type="Proteomes" id="UP000271624"/>
    </source>
</evidence>
<proteinExistence type="predicted"/>
<reference evidence="1" key="1">
    <citation type="submission" date="2018-12" db="EMBL/GenBank/DDBJ databases">
        <authorList>
            <person name="Will S."/>
            <person name="Neumann-Schaal M."/>
            <person name="Henke P."/>
        </authorList>
    </citation>
    <scope>NUCLEOTIDE SEQUENCE</scope>
    <source>
        <strain evidence="1">PCC 7102</strain>
    </source>
</reference>
<organism evidence="1 2">
    <name type="scientific">Dulcicalothrix desertica PCC 7102</name>
    <dbReference type="NCBI Taxonomy" id="232991"/>
    <lineage>
        <taxon>Bacteria</taxon>
        <taxon>Bacillati</taxon>
        <taxon>Cyanobacteriota</taxon>
        <taxon>Cyanophyceae</taxon>
        <taxon>Nostocales</taxon>
        <taxon>Calotrichaceae</taxon>
        <taxon>Dulcicalothrix</taxon>
    </lineage>
</organism>
<accession>A0A433VPU5</accession>
<dbReference type="RefSeq" id="WP_127079991.1">
    <property type="nucleotide sequence ID" value="NZ_RSCL01000003.1"/>
</dbReference>
<dbReference type="EMBL" id="RSCL01000003">
    <property type="protein sequence ID" value="RUT08138.1"/>
    <property type="molecule type" value="Genomic_DNA"/>
</dbReference>
<name>A0A433VPU5_9CYAN</name>
<gene>
    <name evidence="1" type="ORF">DSM106972_013060</name>
</gene>
<dbReference type="AlphaFoldDB" id="A0A433VPU5"/>
<protein>
    <recommendedName>
        <fullName evidence="3">Phage tail assembly protein</fullName>
    </recommendedName>
</protein>
<dbReference type="Proteomes" id="UP000271624">
    <property type="component" value="Unassembled WGS sequence"/>
</dbReference>
<reference evidence="1" key="2">
    <citation type="journal article" date="2019" name="Genome Biol. Evol.">
        <title>Day and night: Metabolic profiles and evolutionary relationships of six axenic non-marine cyanobacteria.</title>
        <authorList>
            <person name="Will S.E."/>
            <person name="Henke P."/>
            <person name="Boedeker C."/>
            <person name="Huang S."/>
            <person name="Brinkmann H."/>
            <person name="Rohde M."/>
            <person name="Jarek M."/>
            <person name="Friedl T."/>
            <person name="Seufert S."/>
            <person name="Schumacher M."/>
            <person name="Overmann J."/>
            <person name="Neumann-Schaal M."/>
            <person name="Petersen J."/>
        </authorList>
    </citation>
    <scope>NUCLEOTIDE SEQUENCE [LARGE SCALE GENOMIC DNA]</scope>
    <source>
        <strain evidence="1">PCC 7102</strain>
    </source>
</reference>
<evidence type="ECO:0000313" key="1">
    <source>
        <dbReference type="EMBL" id="RUT08138.1"/>
    </source>
</evidence>
<dbReference type="OrthoDB" id="9802230at2"/>